<name>D3HJF2_LEGLN</name>
<evidence type="ECO:0000313" key="2">
    <source>
        <dbReference type="Proteomes" id="UP000001060"/>
    </source>
</evidence>
<protein>
    <submittedName>
        <fullName evidence="1">Uncharacterized protein</fullName>
    </submittedName>
</protein>
<gene>
    <name evidence="1" type="ordered locus">LLO_2151</name>
</gene>
<dbReference type="AlphaFoldDB" id="D3HJF2"/>
<dbReference type="EMBL" id="FN650140">
    <property type="protein sequence ID" value="CBJ12544.1"/>
    <property type="molecule type" value="Genomic_DNA"/>
</dbReference>
<accession>D3HJF2</accession>
<dbReference type="KEGG" id="llo:LLO_2151"/>
<proteinExistence type="predicted"/>
<reference evidence="1 2" key="1">
    <citation type="journal article" date="2010" name="PLoS Genet.">
        <title>Analysis of the Legionella longbeachae genome and transcriptome uncovers unique strategies to cause Legionnaires' disease.</title>
        <authorList>
            <person name="Cazalet C."/>
            <person name="Gomez-Valero L."/>
            <person name="Rusniok C."/>
            <person name="Lomma M."/>
            <person name="Dervins-Ravault D."/>
            <person name="Newton H."/>
            <person name="Sansom F."/>
            <person name="Jarraud S."/>
            <person name="Zidane N."/>
            <person name="Ma L."/>
            <person name="Bouchier C."/>
            <person name="Etienne J."/>
            <person name="Hartland E."/>
            <person name="Buchrieser C."/>
        </authorList>
    </citation>
    <scope>NUCLEOTIDE SEQUENCE [LARGE SCALE GENOMIC DNA]</scope>
    <source>
        <strain evidence="1 2">NSW150</strain>
    </source>
</reference>
<dbReference type="STRING" id="661367.LLO_2151"/>
<evidence type="ECO:0000313" key="1">
    <source>
        <dbReference type="EMBL" id="CBJ12544.1"/>
    </source>
</evidence>
<dbReference type="HOGENOM" id="CLU_2862274_0_0_6"/>
<organism evidence="1 2">
    <name type="scientific">Legionella longbeachae serogroup 1 (strain NSW150)</name>
    <dbReference type="NCBI Taxonomy" id="661367"/>
    <lineage>
        <taxon>Bacteria</taxon>
        <taxon>Pseudomonadati</taxon>
        <taxon>Pseudomonadota</taxon>
        <taxon>Gammaproteobacteria</taxon>
        <taxon>Legionellales</taxon>
        <taxon>Legionellaceae</taxon>
        <taxon>Legionella</taxon>
    </lineage>
</organism>
<dbReference type="Proteomes" id="UP000001060">
    <property type="component" value="Chromosome"/>
</dbReference>
<sequence>MLIMIKLFRSFLAVAFLLGMTLFFCSCAETKNLDSKLVGIGTDGHGSGYGGRGGYGGHGGASGR</sequence>
<keyword evidence="2" id="KW-1185">Reference proteome</keyword>
<dbReference type="PROSITE" id="PS51257">
    <property type="entry name" value="PROKAR_LIPOPROTEIN"/>
    <property type="match status" value="1"/>
</dbReference>